<dbReference type="EMBL" id="VYYT01000035">
    <property type="protein sequence ID" value="KAK2775616.1"/>
    <property type="molecule type" value="Genomic_DNA"/>
</dbReference>
<feature type="region of interest" description="Disordered" evidence="1">
    <location>
        <begin position="182"/>
        <end position="242"/>
    </location>
</feature>
<dbReference type="Proteomes" id="UP001281614">
    <property type="component" value="Unassembled WGS sequence"/>
</dbReference>
<keyword evidence="4" id="KW-1185">Reference proteome</keyword>
<gene>
    <name evidence="3" type="ORF">CKAH01_03502</name>
</gene>
<feature type="compositionally biased region" description="Polar residues" evidence="1">
    <location>
        <begin position="188"/>
        <end position="197"/>
    </location>
</feature>
<feature type="compositionally biased region" description="Low complexity" evidence="1">
    <location>
        <begin position="218"/>
        <end position="227"/>
    </location>
</feature>
<evidence type="ECO:0000256" key="1">
    <source>
        <dbReference type="SAM" id="MobiDB-lite"/>
    </source>
</evidence>
<feature type="compositionally biased region" description="Polar residues" evidence="1">
    <location>
        <begin position="208"/>
        <end position="217"/>
    </location>
</feature>
<organism evidence="3 4">
    <name type="scientific">Colletotrichum kahawae</name>
    <name type="common">Coffee berry disease fungus</name>
    <dbReference type="NCBI Taxonomy" id="34407"/>
    <lineage>
        <taxon>Eukaryota</taxon>
        <taxon>Fungi</taxon>
        <taxon>Dikarya</taxon>
        <taxon>Ascomycota</taxon>
        <taxon>Pezizomycotina</taxon>
        <taxon>Sordariomycetes</taxon>
        <taxon>Hypocreomycetidae</taxon>
        <taxon>Glomerellales</taxon>
        <taxon>Glomerellaceae</taxon>
        <taxon>Colletotrichum</taxon>
        <taxon>Colletotrichum gloeosporioides species complex</taxon>
    </lineage>
</organism>
<reference evidence="3" key="1">
    <citation type="submission" date="2023-02" db="EMBL/GenBank/DDBJ databases">
        <title>Colletotrichum kahawae CIFC_Que2 genome sequencing and assembly.</title>
        <authorList>
            <person name="Baroncelli R."/>
        </authorList>
    </citation>
    <scope>NUCLEOTIDE SEQUENCE</scope>
    <source>
        <strain evidence="3">CIFC_Que2</strain>
    </source>
</reference>
<evidence type="ECO:0000313" key="3">
    <source>
        <dbReference type="EMBL" id="KAK2775616.1"/>
    </source>
</evidence>
<keyword evidence="2" id="KW-0812">Transmembrane</keyword>
<proteinExistence type="predicted"/>
<evidence type="ECO:0000256" key="2">
    <source>
        <dbReference type="SAM" id="Phobius"/>
    </source>
</evidence>
<name>A0AAD9YUF5_COLKA</name>
<evidence type="ECO:0000313" key="4">
    <source>
        <dbReference type="Proteomes" id="UP001281614"/>
    </source>
</evidence>
<accession>A0AAD9YUF5</accession>
<feature type="transmembrane region" description="Helical" evidence="2">
    <location>
        <begin position="41"/>
        <end position="63"/>
    </location>
</feature>
<dbReference type="AlphaFoldDB" id="A0AAD9YUF5"/>
<keyword evidence="2" id="KW-1133">Transmembrane helix</keyword>
<feature type="non-terminal residue" evidence="3">
    <location>
        <position position="267"/>
    </location>
</feature>
<sequence>ARELGGWDLLTRVPTSVLYTTWPDGADVHLGHKRSAASDHFFPTPGLLLACPVLAALWFLPYYRLPADTDSTRPFWSKREAVVEKIACLEEQAMVDEERLDRPVHYRPKEPRNTGIRTPCGGQGEHHLVLSPSTSKFVATPQLFARCRKLFISEAFRVSISLGVQHERFKQDLLPRQRSIRQLSSSSYAQPSNQTKRCPSKRYHHATATATTQSLPQRPTTTATTPHTTHRRHPAVPAPNLQPVPYLYRSETSDGAACDLGTAVSLC</sequence>
<protein>
    <submittedName>
        <fullName evidence="3">Uncharacterized protein</fullName>
    </submittedName>
</protein>
<comment type="caution">
    <text evidence="3">The sequence shown here is derived from an EMBL/GenBank/DDBJ whole genome shotgun (WGS) entry which is preliminary data.</text>
</comment>
<keyword evidence="2" id="KW-0472">Membrane</keyword>